<feature type="transmembrane region" description="Helical" evidence="9">
    <location>
        <begin position="54"/>
        <end position="75"/>
    </location>
</feature>
<feature type="transmembrane region" description="Helical" evidence="9">
    <location>
        <begin position="12"/>
        <end position="34"/>
    </location>
</feature>
<evidence type="ECO:0000256" key="3">
    <source>
        <dbReference type="ARBA" id="ARBA00022692"/>
    </source>
</evidence>
<dbReference type="GeneTree" id="ENSGT00940000157504"/>
<dbReference type="GO" id="GO:0016020">
    <property type="term" value="C:membrane"/>
    <property type="evidence" value="ECO:0007669"/>
    <property type="project" value="UniProtKB-SubCell"/>
</dbReference>
<organism evidence="10 11">
    <name type="scientific">Equus caballus</name>
    <name type="common">Horse</name>
    <dbReference type="NCBI Taxonomy" id="9796"/>
    <lineage>
        <taxon>Eukaryota</taxon>
        <taxon>Metazoa</taxon>
        <taxon>Chordata</taxon>
        <taxon>Craniata</taxon>
        <taxon>Vertebrata</taxon>
        <taxon>Euteleostomi</taxon>
        <taxon>Mammalia</taxon>
        <taxon>Eutheria</taxon>
        <taxon>Laurasiatheria</taxon>
        <taxon>Perissodactyla</taxon>
        <taxon>Equidae</taxon>
        <taxon>Equus</taxon>
    </lineage>
</organism>
<dbReference type="PANTHER" id="PTHR19282">
    <property type="entry name" value="TETRASPANIN"/>
    <property type="match status" value="1"/>
</dbReference>
<keyword evidence="5 9" id="KW-0472">Membrane</keyword>
<evidence type="ECO:0000256" key="8">
    <source>
        <dbReference type="ARBA" id="ARBA00072059"/>
    </source>
</evidence>
<dbReference type="PROSITE" id="PS00421">
    <property type="entry name" value="TM4_1"/>
    <property type="match status" value="1"/>
</dbReference>
<dbReference type="InterPro" id="IPR018499">
    <property type="entry name" value="Tetraspanin/Peripherin"/>
</dbReference>
<evidence type="ECO:0000256" key="2">
    <source>
        <dbReference type="ARBA" id="ARBA00006840"/>
    </source>
</evidence>
<keyword evidence="11" id="KW-1185">Reference proteome</keyword>
<dbReference type="Gene3D" id="1.10.1450.10">
    <property type="entry name" value="Tetraspanin"/>
    <property type="match status" value="1"/>
</dbReference>
<sequence>MGRFRGGLRCIKYLLLGFNLLFWLAGSAVIAFGLWFRFGGTMKDFSSEDKSPEYFYMGLYVLVGAGALMMAVGFFGCCGATRESQCVLGSFFTCLLVIFAAEVTTGVFAFIGKDVAIRHVQTMYEEAYNGYLRDREKGNGTLVTFHSTFQCCGKESSEQVQPTCPKELLGHKVGFSTRVPLLPLVEDGSCPRGGMILGGLLAVASVPQLYSLENKQSDAESQSPATLGDDAVLGSDANAMALIKLTRTRGVQNNPPDCCPTSVHGSHGTDKCFIY</sequence>
<dbReference type="Proteomes" id="UP000002281">
    <property type="component" value="Chromosome 5"/>
</dbReference>
<dbReference type="FunFam" id="1.10.1450.10:FF:000015">
    <property type="entry name" value="Tetraspanin"/>
    <property type="match status" value="1"/>
</dbReference>
<dbReference type="SUPFAM" id="SSF48652">
    <property type="entry name" value="Tetraspanin"/>
    <property type="match status" value="1"/>
</dbReference>
<evidence type="ECO:0000313" key="10">
    <source>
        <dbReference type="Ensembl" id="ENSECAP00000036795.1"/>
    </source>
</evidence>
<comment type="similarity">
    <text evidence="2">Belongs to the tetraspanin (TM4SF) family.</text>
</comment>
<evidence type="ECO:0000313" key="12">
    <source>
        <dbReference type="VGNC" id="VGNC:50901"/>
    </source>
</evidence>
<proteinExistence type="inferred from homology"/>
<dbReference type="InterPro" id="IPR008952">
    <property type="entry name" value="Tetraspanin_EC2_sf"/>
</dbReference>
<dbReference type="AlphaFoldDB" id="A0A3Q2HP69"/>
<dbReference type="ExpressionAtlas" id="A0A3Q2HP69">
    <property type="expression patterns" value="baseline"/>
</dbReference>
<dbReference type="VGNC" id="VGNC:50901">
    <property type="gene designation" value="TSPAN2"/>
</dbReference>
<reference evidence="10" key="2">
    <citation type="submission" date="2025-08" db="UniProtKB">
        <authorList>
            <consortium name="Ensembl"/>
        </authorList>
    </citation>
    <scope>IDENTIFICATION</scope>
    <source>
        <strain evidence="10">Thoroughbred</strain>
    </source>
</reference>
<evidence type="ECO:0000256" key="6">
    <source>
        <dbReference type="ARBA" id="ARBA00023180"/>
    </source>
</evidence>
<reference evidence="10 11" key="1">
    <citation type="journal article" date="2009" name="Science">
        <title>Genome sequence, comparative analysis, and population genetics of the domestic horse.</title>
        <authorList>
            <consortium name="Broad Institute Genome Sequencing Platform"/>
            <consortium name="Broad Institute Whole Genome Assembly Team"/>
            <person name="Wade C.M."/>
            <person name="Giulotto E."/>
            <person name="Sigurdsson S."/>
            <person name="Zoli M."/>
            <person name="Gnerre S."/>
            <person name="Imsland F."/>
            <person name="Lear T.L."/>
            <person name="Adelson D.L."/>
            <person name="Bailey E."/>
            <person name="Bellone R.R."/>
            <person name="Bloecker H."/>
            <person name="Distl O."/>
            <person name="Edgar R.C."/>
            <person name="Garber M."/>
            <person name="Leeb T."/>
            <person name="Mauceli E."/>
            <person name="MacLeod J.N."/>
            <person name="Penedo M.C.T."/>
            <person name="Raison J.M."/>
            <person name="Sharpe T."/>
            <person name="Vogel J."/>
            <person name="Andersson L."/>
            <person name="Antczak D.F."/>
            <person name="Biagi T."/>
            <person name="Binns M.M."/>
            <person name="Chowdhary B.P."/>
            <person name="Coleman S.J."/>
            <person name="Della Valle G."/>
            <person name="Fryc S."/>
            <person name="Guerin G."/>
            <person name="Hasegawa T."/>
            <person name="Hill E.W."/>
            <person name="Jurka J."/>
            <person name="Kiialainen A."/>
            <person name="Lindgren G."/>
            <person name="Liu J."/>
            <person name="Magnani E."/>
            <person name="Mickelson J.R."/>
            <person name="Murray J."/>
            <person name="Nergadze S.G."/>
            <person name="Onofrio R."/>
            <person name="Pedroni S."/>
            <person name="Piras M.F."/>
            <person name="Raudsepp T."/>
            <person name="Rocchi M."/>
            <person name="Roeed K.H."/>
            <person name="Ryder O.A."/>
            <person name="Searle S."/>
            <person name="Skow L."/>
            <person name="Swinburne J.E."/>
            <person name="Syvaenen A.C."/>
            <person name="Tozaki T."/>
            <person name="Valberg S.J."/>
            <person name="Vaudin M."/>
            <person name="White J.R."/>
            <person name="Zody M.C."/>
            <person name="Lander E.S."/>
            <person name="Lindblad-Toh K."/>
        </authorList>
    </citation>
    <scope>NUCLEOTIDE SEQUENCE [LARGE SCALE GENOMIC DNA]</scope>
    <source>
        <strain evidence="10 11">Thoroughbred</strain>
    </source>
</reference>
<dbReference type="PRINTS" id="PR00259">
    <property type="entry name" value="TMFOUR"/>
</dbReference>
<feature type="transmembrane region" description="Helical" evidence="9">
    <location>
        <begin position="87"/>
        <end position="111"/>
    </location>
</feature>
<reference evidence="10" key="3">
    <citation type="submission" date="2025-09" db="UniProtKB">
        <authorList>
            <consortium name="Ensembl"/>
        </authorList>
    </citation>
    <scope>IDENTIFICATION</scope>
    <source>
        <strain evidence="10">Thoroughbred</strain>
    </source>
</reference>
<evidence type="ECO:0000256" key="4">
    <source>
        <dbReference type="ARBA" id="ARBA00022989"/>
    </source>
</evidence>
<evidence type="ECO:0000313" key="11">
    <source>
        <dbReference type="Proteomes" id="UP000002281"/>
    </source>
</evidence>
<dbReference type="InterPro" id="IPR018503">
    <property type="entry name" value="Tetraspanin_CS"/>
</dbReference>
<gene>
    <name evidence="10 12" type="primary">TSPAN2</name>
</gene>
<evidence type="ECO:0000256" key="7">
    <source>
        <dbReference type="ARBA" id="ARBA00056952"/>
    </source>
</evidence>
<keyword evidence="6" id="KW-0325">Glycoprotein</keyword>
<name>A0A3Q2HP69_HORSE</name>
<keyword evidence="3 9" id="KW-0812">Transmembrane</keyword>
<evidence type="ECO:0000256" key="9">
    <source>
        <dbReference type="SAM" id="Phobius"/>
    </source>
</evidence>
<keyword evidence="4 9" id="KW-1133">Transmembrane helix</keyword>
<dbReference type="PANTHER" id="PTHR19282:SF155">
    <property type="entry name" value="TETRASPANIN-2"/>
    <property type="match status" value="1"/>
</dbReference>
<evidence type="ECO:0000256" key="5">
    <source>
        <dbReference type="ARBA" id="ARBA00023136"/>
    </source>
</evidence>
<evidence type="ECO:0000256" key="1">
    <source>
        <dbReference type="ARBA" id="ARBA00004141"/>
    </source>
</evidence>
<dbReference type="Ensembl" id="ENSECAT00000055095.2">
    <property type="protein sequence ID" value="ENSECAP00000036795.1"/>
    <property type="gene ID" value="ENSECAG00000010966.4"/>
</dbReference>
<dbReference type="Pfam" id="PF00335">
    <property type="entry name" value="Tetraspanin"/>
    <property type="match status" value="1"/>
</dbReference>
<comment type="subcellular location">
    <subcellularLocation>
        <location evidence="1">Membrane</location>
        <topology evidence="1">Multi-pass membrane protein</topology>
    </subcellularLocation>
</comment>
<accession>A0A3Q2HP69</accession>
<protein>
    <recommendedName>
        <fullName evidence="8">Tetraspanin-2</fullName>
    </recommendedName>
</protein>
<comment type="function">
    <text evidence="7">May play a role in signalling in oligodendrocytes in the early stages of their terminal differentiation into myelin-forming glia and may also function in stabilizing the mature sheath.</text>
</comment>
<dbReference type="Bgee" id="ENSECAG00000010966">
    <property type="expression patterns" value="Expressed in cerebellum and 23 other cell types or tissues"/>
</dbReference>